<keyword evidence="3" id="KW-1185">Reference proteome</keyword>
<dbReference type="CDD" id="cd22157">
    <property type="entry name" value="F-box_AtFBW1-like"/>
    <property type="match status" value="1"/>
</dbReference>
<dbReference type="InterPro" id="IPR050796">
    <property type="entry name" value="SCF_F-box_component"/>
</dbReference>
<dbReference type="InterPro" id="IPR036047">
    <property type="entry name" value="F-box-like_dom_sf"/>
</dbReference>
<dbReference type="Pfam" id="PF12937">
    <property type="entry name" value="F-box-like"/>
    <property type="match status" value="1"/>
</dbReference>
<dbReference type="EMBL" id="CP144750">
    <property type="protein sequence ID" value="WVZ79002.1"/>
    <property type="molecule type" value="Genomic_DNA"/>
</dbReference>
<dbReference type="SMART" id="SM00256">
    <property type="entry name" value="FBOX"/>
    <property type="match status" value="1"/>
</dbReference>
<evidence type="ECO:0000313" key="3">
    <source>
        <dbReference type="Proteomes" id="UP001341281"/>
    </source>
</evidence>
<organism evidence="2 3">
    <name type="scientific">Paspalum notatum var. saurae</name>
    <dbReference type="NCBI Taxonomy" id="547442"/>
    <lineage>
        <taxon>Eukaryota</taxon>
        <taxon>Viridiplantae</taxon>
        <taxon>Streptophyta</taxon>
        <taxon>Embryophyta</taxon>
        <taxon>Tracheophyta</taxon>
        <taxon>Spermatophyta</taxon>
        <taxon>Magnoliopsida</taxon>
        <taxon>Liliopsida</taxon>
        <taxon>Poales</taxon>
        <taxon>Poaceae</taxon>
        <taxon>PACMAD clade</taxon>
        <taxon>Panicoideae</taxon>
        <taxon>Andropogonodae</taxon>
        <taxon>Paspaleae</taxon>
        <taxon>Paspalinae</taxon>
        <taxon>Paspalum</taxon>
    </lineage>
</organism>
<protein>
    <recommendedName>
        <fullName evidence="1">F-box domain-containing protein</fullName>
    </recommendedName>
</protein>
<evidence type="ECO:0000313" key="2">
    <source>
        <dbReference type="EMBL" id="WVZ79002.1"/>
    </source>
</evidence>
<dbReference type="SUPFAM" id="SSF81383">
    <property type="entry name" value="F-box domain"/>
    <property type="match status" value="1"/>
</dbReference>
<feature type="domain" description="F-box" evidence="1">
    <location>
        <begin position="32"/>
        <end position="73"/>
    </location>
</feature>
<sequence length="296" mass="33485">MVVFRECKKTRKRKLWSAPEAAEAPRRSVPKLPDEILVQEILVRLPVKCLVRCRSVCKAWRSMVLDPLFVCAHLGHSASKWEQDPSLIINPITYGRLLRGPGNTVTPDDFSNHIRFYQWQQNAFSNGRAARFLHSKDFGSEFKYLCYFAHCDGLVLAPTDANLYLFNPTTRDSITLPNTHESLPLCRSRPRSSHRQVQGLRKMGMEVFTVNNGDGGGVWEEAVDDPPYPISLADEKFGVTRLPDSLDPALDDDSFAFQAASWLHGREQELWLMARTSIESVAIWTMPVDDDGGQGH</sequence>
<accession>A0AAQ3WYG0</accession>
<evidence type="ECO:0000259" key="1">
    <source>
        <dbReference type="SMART" id="SM00256"/>
    </source>
</evidence>
<reference evidence="2 3" key="1">
    <citation type="submission" date="2024-02" db="EMBL/GenBank/DDBJ databases">
        <title>High-quality chromosome-scale genome assembly of Pensacola bahiagrass (Paspalum notatum Flugge var. saurae).</title>
        <authorList>
            <person name="Vega J.M."/>
            <person name="Podio M."/>
            <person name="Orjuela J."/>
            <person name="Siena L.A."/>
            <person name="Pessino S.C."/>
            <person name="Combes M.C."/>
            <person name="Mariac C."/>
            <person name="Albertini E."/>
            <person name="Pupilli F."/>
            <person name="Ortiz J.P.A."/>
            <person name="Leblanc O."/>
        </authorList>
    </citation>
    <scope>NUCLEOTIDE SEQUENCE [LARGE SCALE GENOMIC DNA]</scope>
    <source>
        <strain evidence="2">R1</strain>
        <tissue evidence="2">Leaf</tissue>
    </source>
</reference>
<proteinExistence type="predicted"/>
<dbReference type="InterPro" id="IPR001810">
    <property type="entry name" value="F-box_dom"/>
</dbReference>
<gene>
    <name evidence="2" type="ORF">U9M48_026633</name>
</gene>
<dbReference type="PANTHER" id="PTHR31672:SF13">
    <property type="entry name" value="F-BOX PROTEIN CPR30-LIKE"/>
    <property type="match status" value="1"/>
</dbReference>
<dbReference type="PANTHER" id="PTHR31672">
    <property type="entry name" value="BNACNNG10540D PROTEIN"/>
    <property type="match status" value="1"/>
</dbReference>
<dbReference type="AlphaFoldDB" id="A0AAQ3WYG0"/>
<name>A0AAQ3WYG0_PASNO</name>
<dbReference type="Gene3D" id="1.20.1280.50">
    <property type="match status" value="1"/>
</dbReference>
<dbReference type="Proteomes" id="UP001341281">
    <property type="component" value="Chromosome 06"/>
</dbReference>